<evidence type="ECO:0000256" key="1">
    <source>
        <dbReference type="SAM" id="MobiDB-lite"/>
    </source>
</evidence>
<sequence length="70" mass="8043">MANQPMLPKSHTNSADLTSRVPHGRSTRDRSRVASYVQTRKRNALRIPALYPRPHWARLYGEIGKISVFK</sequence>
<dbReference type="STRING" id="570277.EZMO1_4680"/>
<evidence type="ECO:0000313" key="3">
    <source>
        <dbReference type="Proteomes" id="UP000071065"/>
    </source>
</evidence>
<accession>A0A142BIK9</accession>
<evidence type="ECO:0000313" key="2">
    <source>
        <dbReference type="EMBL" id="AMO58585.1"/>
    </source>
</evidence>
<dbReference type="EMBL" id="CP013251">
    <property type="protein sequence ID" value="AMO58585.1"/>
    <property type="molecule type" value="Genomic_DNA"/>
</dbReference>
<name>A0A142BIK9_9GAMM</name>
<organism evidence="2 3">
    <name type="scientific">Endozoicomonas montiporae CL-33</name>
    <dbReference type="NCBI Taxonomy" id="570277"/>
    <lineage>
        <taxon>Bacteria</taxon>
        <taxon>Pseudomonadati</taxon>
        <taxon>Pseudomonadota</taxon>
        <taxon>Gammaproteobacteria</taxon>
        <taxon>Oceanospirillales</taxon>
        <taxon>Endozoicomonadaceae</taxon>
        <taxon>Endozoicomonas</taxon>
    </lineage>
</organism>
<dbReference type="Proteomes" id="UP000071065">
    <property type="component" value="Chromosome"/>
</dbReference>
<gene>
    <name evidence="2" type="ORF">EZMO1_4680</name>
</gene>
<protein>
    <submittedName>
        <fullName evidence="2">Uncharacterized protein</fullName>
    </submittedName>
</protein>
<dbReference type="AlphaFoldDB" id="A0A142BIK9"/>
<proteinExistence type="predicted"/>
<reference evidence="2 3" key="1">
    <citation type="journal article" date="2016" name="Front. Microbiol.">
        <title>Genomic Insight into the Host-Endosymbiont Relationship of Endozoicomonas montiporae CL-33(T) with its Coral Host.</title>
        <authorList>
            <person name="Ding J.-Y."/>
            <person name="Shiu J.-H."/>
            <person name="Chen W.-M."/>
            <person name="Chiang Y.-R."/>
            <person name="Tang S.-L."/>
        </authorList>
    </citation>
    <scope>NUCLEOTIDE SEQUENCE [LARGE SCALE GENOMIC DNA]</scope>
    <source>
        <strain evidence="2 3">CL-33</strain>
    </source>
</reference>
<dbReference type="PATRIC" id="fig|570277.3.peg.5011"/>
<dbReference type="KEGG" id="emp:EZMO1_4680"/>
<feature type="region of interest" description="Disordered" evidence="1">
    <location>
        <begin position="1"/>
        <end position="36"/>
    </location>
</feature>